<dbReference type="EMBL" id="MU003817">
    <property type="protein sequence ID" value="KAF2718968.1"/>
    <property type="molecule type" value="Genomic_DNA"/>
</dbReference>
<evidence type="ECO:0000313" key="1">
    <source>
        <dbReference type="EMBL" id="KAF2718968.1"/>
    </source>
</evidence>
<keyword evidence="2" id="KW-1185">Reference proteome</keyword>
<accession>A0A9P4Q1P9</accession>
<sequence length="216" mass="24819">MTGLLFVTAPSADFKLINRLLLIIRDWEYEAGDAFKFVTTRNAYELEAREDNPHDTEPTHPPIGAECDNAWSGSSVEEIEQYVMELHRADLKGVNTSLYVIVDEEGLRDNTCVFGEHILDDTEWDTEHKLKDTGEFNKVRMPWDEMYLSWCNLDIANMGFEEYCEGLLDGDADEEELRLTGKWWKYRSISDGPDLSPEKIIERDGELSKLESEGKA</sequence>
<reference evidence="1" key="1">
    <citation type="journal article" date="2020" name="Stud. Mycol.">
        <title>101 Dothideomycetes genomes: a test case for predicting lifestyles and emergence of pathogens.</title>
        <authorList>
            <person name="Haridas S."/>
            <person name="Albert R."/>
            <person name="Binder M."/>
            <person name="Bloem J."/>
            <person name="Labutti K."/>
            <person name="Salamov A."/>
            <person name="Andreopoulos B."/>
            <person name="Baker S."/>
            <person name="Barry K."/>
            <person name="Bills G."/>
            <person name="Bluhm B."/>
            <person name="Cannon C."/>
            <person name="Castanera R."/>
            <person name="Culley D."/>
            <person name="Daum C."/>
            <person name="Ezra D."/>
            <person name="Gonzalez J."/>
            <person name="Henrissat B."/>
            <person name="Kuo A."/>
            <person name="Liang C."/>
            <person name="Lipzen A."/>
            <person name="Lutzoni F."/>
            <person name="Magnuson J."/>
            <person name="Mondo S."/>
            <person name="Nolan M."/>
            <person name="Ohm R."/>
            <person name="Pangilinan J."/>
            <person name="Park H.-J."/>
            <person name="Ramirez L."/>
            <person name="Alfaro M."/>
            <person name="Sun H."/>
            <person name="Tritt A."/>
            <person name="Yoshinaga Y."/>
            <person name="Zwiers L.-H."/>
            <person name="Turgeon B."/>
            <person name="Goodwin S."/>
            <person name="Spatafora J."/>
            <person name="Crous P."/>
            <person name="Grigoriev I."/>
        </authorList>
    </citation>
    <scope>NUCLEOTIDE SEQUENCE</scope>
    <source>
        <strain evidence="1">CBS 116435</strain>
    </source>
</reference>
<proteinExistence type="predicted"/>
<dbReference type="AlphaFoldDB" id="A0A9P4Q1P9"/>
<dbReference type="Proteomes" id="UP000799441">
    <property type="component" value="Unassembled WGS sequence"/>
</dbReference>
<evidence type="ECO:0000313" key="2">
    <source>
        <dbReference type="Proteomes" id="UP000799441"/>
    </source>
</evidence>
<protein>
    <submittedName>
        <fullName evidence="1">Uncharacterized protein</fullName>
    </submittedName>
</protein>
<name>A0A9P4Q1P9_9PEZI</name>
<gene>
    <name evidence="1" type="ORF">K431DRAFT_122962</name>
</gene>
<dbReference type="OrthoDB" id="2884623at2759"/>
<comment type="caution">
    <text evidence="1">The sequence shown here is derived from an EMBL/GenBank/DDBJ whole genome shotgun (WGS) entry which is preliminary data.</text>
</comment>
<organism evidence="1 2">
    <name type="scientific">Polychaeton citri CBS 116435</name>
    <dbReference type="NCBI Taxonomy" id="1314669"/>
    <lineage>
        <taxon>Eukaryota</taxon>
        <taxon>Fungi</taxon>
        <taxon>Dikarya</taxon>
        <taxon>Ascomycota</taxon>
        <taxon>Pezizomycotina</taxon>
        <taxon>Dothideomycetes</taxon>
        <taxon>Dothideomycetidae</taxon>
        <taxon>Capnodiales</taxon>
        <taxon>Capnodiaceae</taxon>
        <taxon>Polychaeton</taxon>
    </lineage>
</organism>